<feature type="compositionally biased region" description="Polar residues" evidence="1">
    <location>
        <begin position="1"/>
        <end position="10"/>
    </location>
</feature>
<gene>
    <name evidence="2" type="ORF">BGW38_002446</name>
</gene>
<reference evidence="2" key="1">
    <citation type="journal article" date="2020" name="Fungal Divers.">
        <title>Resolving the Mortierellaceae phylogeny through synthesis of multi-gene phylogenetics and phylogenomics.</title>
        <authorList>
            <person name="Vandepol N."/>
            <person name="Liber J."/>
            <person name="Desiro A."/>
            <person name="Na H."/>
            <person name="Kennedy M."/>
            <person name="Barry K."/>
            <person name="Grigoriev I.V."/>
            <person name="Miller A.N."/>
            <person name="O'Donnell K."/>
            <person name="Stajich J.E."/>
            <person name="Bonito G."/>
        </authorList>
    </citation>
    <scope>NUCLEOTIDE SEQUENCE</scope>
    <source>
        <strain evidence="2">KOD1015</strain>
    </source>
</reference>
<protein>
    <submittedName>
        <fullName evidence="2">Uncharacterized protein</fullName>
    </submittedName>
</protein>
<feature type="compositionally biased region" description="Acidic residues" evidence="1">
    <location>
        <begin position="181"/>
        <end position="193"/>
    </location>
</feature>
<comment type="caution">
    <text evidence="2">The sequence shown here is derived from an EMBL/GenBank/DDBJ whole genome shotgun (WGS) entry which is preliminary data.</text>
</comment>
<dbReference type="OrthoDB" id="5563016at2759"/>
<dbReference type="PANTHER" id="PTHR12751">
    <property type="entry name" value="PHOSPHATASE AND ACTIN REGULATOR PHACTR"/>
    <property type="match status" value="1"/>
</dbReference>
<evidence type="ECO:0000256" key="1">
    <source>
        <dbReference type="SAM" id="MobiDB-lite"/>
    </source>
</evidence>
<feature type="compositionally biased region" description="Low complexity" evidence="1">
    <location>
        <begin position="403"/>
        <end position="419"/>
    </location>
</feature>
<feature type="compositionally biased region" description="Low complexity" evidence="1">
    <location>
        <begin position="18"/>
        <end position="57"/>
    </location>
</feature>
<dbReference type="GO" id="GO:0030036">
    <property type="term" value="P:actin cytoskeleton organization"/>
    <property type="evidence" value="ECO:0007669"/>
    <property type="project" value="TreeGrafter"/>
</dbReference>
<proteinExistence type="predicted"/>
<feature type="region of interest" description="Disordered" evidence="1">
    <location>
        <begin position="156"/>
        <end position="208"/>
    </location>
</feature>
<sequence>MPQVPETTVTDMDYQGRDSFSSRSNSTSSTSSEGSTGSAVSAVSADSADSSLSAEGSFQPKSAISSHKYHHHLAPPEEKSGRSRRWSLTGRFFEKRRSNPESVPAPNSFPRQSKLGNGNGNGPYPDSKSESNNSSKRPSLVDFPKALLTSLRRSSLSGAIGSSFSRGSSRERDSKWGCGSNDDDSSDDNDDEASELKKDKEYEKKKAREAEIDVLGLTGGLSNVTLAKLKAPPQSPRRLSLRPQPKSILKKRLSDAIPLEDGDVTSATIANAGNPDGAVPATSLTAETSSSSSSTVAVSQTTSLDVPEMPQATASSPRSSSRASILNSENVHPMASPAKTNPEAVLPYPDHRARLLTHSPKPSHKEAFITPPNEEENEEATASTNDNSNTRATGLPAIDIKTTETAPSAETSTSAPVATGQSSPSKGAAIPLDFTPGMQSNTSRNRTSERSQDMISQDEMLTLEMMSLGARAQDAPVGYYSPMGSRKSSNTEGFGLGLDERGGKRRSINFLDRVEVIPAHRKAVYNRQSDKRATFKVLTPDMKGDIRDELNNYKLREMAVHVESMGNTAFH</sequence>
<feature type="compositionally biased region" description="Low complexity" evidence="1">
    <location>
        <begin position="156"/>
        <end position="167"/>
    </location>
</feature>
<dbReference type="PANTHER" id="PTHR12751:SF18">
    <property type="entry name" value="PHOSPHATASE AND ACTIN REGULATOR 1"/>
    <property type="match status" value="1"/>
</dbReference>
<feature type="region of interest" description="Disordered" evidence="1">
    <location>
        <begin position="1"/>
        <end position="141"/>
    </location>
</feature>
<evidence type="ECO:0000313" key="2">
    <source>
        <dbReference type="EMBL" id="KAF9580772.1"/>
    </source>
</evidence>
<keyword evidence="3" id="KW-1185">Reference proteome</keyword>
<dbReference type="Proteomes" id="UP000780801">
    <property type="component" value="Unassembled WGS sequence"/>
</dbReference>
<feature type="compositionally biased region" description="Low complexity" evidence="1">
    <location>
        <begin position="314"/>
        <end position="324"/>
    </location>
</feature>
<feature type="compositionally biased region" description="Basic and acidic residues" evidence="1">
    <location>
        <begin position="194"/>
        <end position="208"/>
    </location>
</feature>
<dbReference type="AlphaFoldDB" id="A0A9P6FSR9"/>
<accession>A0A9P6FSR9</accession>
<feature type="region of interest" description="Disordered" evidence="1">
    <location>
        <begin position="354"/>
        <end position="453"/>
    </location>
</feature>
<dbReference type="GO" id="GO:0003779">
    <property type="term" value="F:actin binding"/>
    <property type="evidence" value="ECO:0007669"/>
    <property type="project" value="TreeGrafter"/>
</dbReference>
<name>A0A9P6FSR9_9FUNG</name>
<feature type="compositionally biased region" description="Polar residues" evidence="1">
    <location>
        <begin position="383"/>
        <end position="392"/>
    </location>
</feature>
<evidence type="ECO:0000313" key="3">
    <source>
        <dbReference type="Proteomes" id="UP000780801"/>
    </source>
</evidence>
<dbReference type="EMBL" id="JAABOA010001860">
    <property type="protein sequence ID" value="KAF9580772.1"/>
    <property type="molecule type" value="Genomic_DNA"/>
</dbReference>
<feature type="region of interest" description="Disordered" evidence="1">
    <location>
        <begin position="267"/>
        <end position="324"/>
    </location>
</feature>
<feature type="compositionally biased region" description="Low complexity" evidence="1">
    <location>
        <begin position="282"/>
        <end position="304"/>
    </location>
</feature>
<organism evidence="2 3">
    <name type="scientific">Lunasporangiospora selenospora</name>
    <dbReference type="NCBI Taxonomy" id="979761"/>
    <lineage>
        <taxon>Eukaryota</taxon>
        <taxon>Fungi</taxon>
        <taxon>Fungi incertae sedis</taxon>
        <taxon>Mucoromycota</taxon>
        <taxon>Mortierellomycotina</taxon>
        <taxon>Mortierellomycetes</taxon>
        <taxon>Mortierellales</taxon>
        <taxon>Mortierellaceae</taxon>
        <taxon>Lunasporangiospora</taxon>
    </lineage>
</organism>